<dbReference type="InterPro" id="IPR002575">
    <property type="entry name" value="Aminoglycoside_PTrfase"/>
</dbReference>
<keyword evidence="3" id="KW-1185">Reference proteome</keyword>
<protein>
    <submittedName>
        <fullName evidence="2">Aminoglycoside phosphotransferase family protein</fullName>
    </submittedName>
</protein>
<accession>A0ABN2MH18</accession>
<dbReference type="InterPro" id="IPR011009">
    <property type="entry name" value="Kinase-like_dom_sf"/>
</dbReference>
<comment type="caution">
    <text evidence="2">The sequence shown here is derived from an EMBL/GenBank/DDBJ whole genome shotgun (WGS) entry which is preliminary data.</text>
</comment>
<dbReference type="Pfam" id="PF01636">
    <property type="entry name" value="APH"/>
    <property type="match status" value="1"/>
</dbReference>
<dbReference type="SUPFAM" id="SSF56112">
    <property type="entry name" value="Protein kinase-like (PK-like)"/>
    <property type="match status" value="1"/>
</dbReference>
<dbReference type="RefSeq" id="WP_157427233.1">
    <property type="nucleotide sequence ID" value="NZ_BAAANK010000002.1"/>
</dbReference>
<feature type="domain" description="Aminoglycoside phosphotransferase" evidence="1">
    <location>
        <begin position="30"/>
        <end position="270"/>
    </location>
</feature>
<evidence type="ECO:0000259" key="1">
    <source>
        <dbReference type="Pfam" id="PF01636"/>
    </source>
</evidence>
<name>A0ABN2MH18_9MICO</name>
<evidence type="ECO:0000313" key="3">
    <source>
        <dbReference type="Proteomes" id="UP001501746"/>
    </source>
</evidence>
<reference evidence="2 3" key="1">
    <citation type="journal article" date="2019" name="Int. J. Syst. Evol. Microbiol.">
        <title>The Global Catalogue of Microorganisms (GCM) 10K type strain sequencing project: providing services to taxonomists for standard genome sequencing and annotation.</title>
        <authorList>
            <consortium name="The Broad Institute Genomics Platform"/>
            <consortium name="The Broad Institute Genome Sequencing Center for Infectious Disease"/>
            <person name="Wu L."/>
            <person name="Ma J."/>
        </authorList>
    </citation>
    <scope>NUCLEOTIDE SEQUENCE [LARGE SCALE GENOMIC DNA]</scope>
    <source>
        <strain evidence="2 3">JCM 14323</strain>
    </source>
</reference>
<dbReference type="PANTHER" id="PTHR21310">
    <property type="entry name" value="AMINOGLYCOSIDE PHOSPHOTRANSFERASE-RELATED-RELATED"/>
    <property type="match status" value="1"/>
</dbReference>
<sequence length="307" mass="32879">MGDAPEADLHVDAELVARLVLSQHPDLDGEVRRVDSGWDNVMFRLGDDLAVRMPRRSIAVRLLRNEQRWLPELAARLPIPVPVPLRIGRPAPELGYESPWSIVPWLPGVSALAYASSAGSTADDSDATAEGLAAFVAAMAVPAPAEAPPNPYRGVPLTVRDRDVRPRLASGRLRDAAVLERVWERSLAASEWAGPPVWVHGDLHPGNLLVHADGRLAAVIDFGDLTSGDPATDLATAWLTFGPRGRGAFIARLAARVDVDDATWERARGWAVVLGAMLVDTLDAASPLGRLGADVLARVVAEELGED</sequence>
<dbReference type="InterPro" id="IPR051678">
    <property type="entry name" value="AGP_Transferase"/>
</dbReference>
<dbReference type="Proteomes" id="UP001501746">
    <property type="component" value="Unassembled WGS sequence"/>
</dbReference>
<dbReference type="Gene3D" id="3.30.200.20">
    <property type="entry name" value="Phosphorylase Kinase, domain 1"/>
    <property type="match status" value="1"/>
</dbReference>
<proteinExistence type="predicted"/>
<dbReference type="CDD" id="cd05155">
    <property type="entry name" value="APH_ChoK_like_1"/>
    <property type="match status" value="1"/>
</dbReference>
<dbReference type="PANTHER" id="PTHR21310:SF42">
    <property type="entry name" value="BIFUNCTIONAL AAC_APH"/>
    <property type="match status" value="1"/>
</dbReference>
<gene>
    <name evidence="2" type="ORF">GCM10009750_08200</name>
</gene>
<organism evidence="2 3">
    <name type="scientific">Agromyces salentinus</name>
    <dbReference type="NCBI Taxonomy" id="269421"/>
    <lineage>
        <taxon>Bacteria</taxon>
        <taxon>Bacillati</taxon>
        <taxon>Actinomycetota</taxon>
        <taxon>Actinomycetes</taxon>
        <taxon>Micrococcales</taxon>
        <taxon>Microbacteriaceae</taxon>
        <taxon>Agromyces</taxon>
    </lineage>
</organism>
<dbReference type="EMBL" id="BAAANK010000002">
    <property type="protein sequence ID" value="GAA1827093.1"/>
    <property type="molecule type" value="Genomic_DNA"/>
</dbReference>
<dbReference type="Gene3D" id="3.90.1200.10">
    <property type="match status" value="1"/>
</dbReference>
<evidence type="ECO:0000313" key="2">
    <source>
        <dbReference type="EMBL" id="GAA1827093.1"/>
    </source>
</evidence>